<dbReference type="Pfam" id="PF01545">
    <property type="entry name" value="Cation_efflux"/>
    <property type="match status" value="1"/>
</dbReference>
<keyword evidence="3 5" id="KW-1133">Transmembrane helix</keyword>
<dbReference type="GO" id="GO:0016020">
    <property type="term" value="C:membrane"/>
    <property type="evidence" value="ECO:0007669"/>
    <property type="project" value="UniProtKB-SubCell"/>
</dbReference>
<keyword evidence="4 5" id="KW-0472">Membrane</keyword>
<dbReference type="Gene3D" id="1.20.1510.10">
    <property type="entry name" value="Cation efflux protein transmembrane domain"/>
    <property type="match status" value="1"/>
</dbReference>
<name>A0A258FLD3_9CAUL</name>
<feature type="transmembrane region" description="Helical" evidence="5">
    <location>
        <begin position="48"/>
        <end position="66"/>
    </location>
</feature>
<evidence type="ECO:0000313" key="8">
    <source>
        <dbReference type="Proteomes" id="UP000215595"/>
    </source>
</evidence>
<feature type="domain" description="Cation efflux protein transmembrane" evidence="6">
    <location>
        <begin position="15"/>
        <end position="186"/>
    </location>
</feature>
<dbReference type="InterPro" id="IPR027469">
    <property type="entry name" value="Cation_efflux_TMD_sf"/>
</dbReference>
<protein>
    <submittedName>
        <fullName evidence="7">Cobalt transporter</fullName>
    </submittedName>
</protein>
<comment type="caution">
    <text evidence="7">The sequence shown here is derived from an EMBL/GenBank/DDBJ whole genome shotgun (WGS) entry which is preliminary data.</text>
</comment>
<evidence type="ECO:0000256" key="3">
    <source>
        <dbReference type="ARBA" id="ARBA00022989"/>
    </source>
</evidence>
<dbReference type="GO" id="GO:0008324">
    <property type="term" value="F:monoatomic cation transmembrane transporter activity"/>
    <property type="evidence" value="ECO:0007669"/>
    <property type="project" value="InterPro"/>
</dbReference>
<dbReference type="AlphaFoldDB" id="A0A258FLD3"/>
<dbReference type="InterPro" id="IPR058533">
    <property type="entry name" value="Cation_efflux_TM"/>
</dbReference>
<evidence type="ECO:0000313" key="7">
    <source>
        <dbReference type="EMBL" id="OYX32663.1"/>
    </source>
</evidence>
<organism evidence="7 8">
    <name type="scientific">Brevundimonas subvibrioides</name>
    <dbReference type="NCBI Taxonomy" id="74313"/>
    <lineage>
        <taxon>Bacteria</taxon>
        <taxon>Pseudomonadati</taxon>
        <taxon>Pseudomonadota</taxon>
        <taxon>Alphaproteobacteria</taxon>
        <taxon>Caulobacterales</taxon>
        <taxon>Caulobacteraceae</taxon>
        <taxon>Brevundimonas</taxon>
    </lineage>
</organism>
<evidence type="ECO:0000256" key="2">
    <source>
        <dbReference type="ARBA" id="ARBA00022692"/>
    </source>
</evidence>
<evidence type="ECO:0000256" key="1">
    <source>
        <dbReference type="ARBA" id="ARBA00004141"/>
    </source>
</evidence>
<evidence type="ECO:0000256" key="5">
    <source>
        <dbReference type="SAM" id="Phobius"/>
    </source>
</evidence>
<reference evidence="7 8" key="1">
    <citation type="submission" date="2017-03" db="EMBL/GenBank/DDBJ databases">
        <title>Lifting the veil on microbial sulfur biogeochemistry in mining wastewaters.</title>
        <authorList>
            <person name="Kantor R.S."/>
            <person name="Colenbrander Nelson T."/>
            <person name="Marshall S."/>
            <person name="Bennett D."/>
            <person name="Apte S."/>
            <person name="Camacho D."/>
            <person name="Thomas B.C."/>
            <person name="Warren L.A."/>
            <person name="Banfield J.F."/>
        </authorList>
    </citation>
    <scope>NUCLEOTIDE SEQUENCE [LARGE SCALE GENOMIC DNA]</scope>
    <source>
        <strain evidence="7">32-69-9</strain>
    </source>
</reference>
<evidence type="ECO:0000259" key="6">
    <source>
        <dbReference type="Pfam" id="PF01545"/>
    </source>
</evidence>
<dbReference type="EMBL" id="NCEB01000021">
    <property type="protein sequence ID" value="OYX32663.1"/>
    <property type="molecule type" value="Genomic_DNA"/>
</dbReference>
<dbReference type="Proteomes" id="UP000215595">
    <property type="component" value="Unassembled WGS sequence"/>
</dbReference>
<keyword evidence="2 5" id="KW-0812">Transmembrane</keyword>
<comment type="subcellular location">
    <subcellularLocation>
        <location evidence="1">Membrane</location>
        <topology evidence="1">Multi-pass membrane protein</topology>
    </subcellularLocation>
</comment>
<evidence type="ECO:0000256" key="4">
    <source>
        <dbReference type="ARBA" id="ARBA00023136"/>
    </source>
</evidence>
<feature type="transmembrane region" description="Helical" evidence="5">
    <location>
        <begin position="14"/>
        <end position="36"/>
    </location>
</feature>
<feature type="transmembrane region" description="Helical" evidence="5">
    <location>
        <begin position="146"/>
        <end position="163"/>
    </location>
</feature>
<feature type="transmembrane region" description="Helical" evidence="5">
    <location>
        <begin position="75"/>
        <end position="92"/>
    </location>
</feature>
<sequence>MGGRVKPSESLRRVVLIVAVLNLAYFGVEFGVARAIGSVSLFADSIDFLEDAAVNLLIALTLMASLGRRARIGKLLAILILAPAVATLWTAWAKFQTPVAPEPFLLSTTGAGALAINLTCALMLARFRSSRGSLTRAAFLSARNDALANVAIVLTGLVTAFVWRSAWPDLVVGLAIAALNADAAREVWEAADAEKAEGLSAGSP</sequence>
<feature type="transmembrane region" description="Helical" evidence="5">
    <location>
        <begin position="104"/>
        <end position="125"/>
    </location>
</feature>
<accession>A0A258FLD3</accession>
<dbReference type="SUPFAM" id="SSF161111">
    <property type="entry name" value="Cation efflux protein transmembrane domain-like"/>
    <property type="match status" value="1"/>
</dbReference>
<gene>
    <name evidence="7" type="ORF">B7Z01_10925</name>
</gene>
<proteinExistence type="predicted"/>